<name>A0A2J6SR22_9HELO</name>
<dbReference type="SMART" id="SM00212">
    <property type="entry name" value="UBCc"/>
    <property type="match status" value="1"/>
</dbReference>
<gene>
    <name evidence="4" type="ORF">K444DRAFT_571966</name>
</gene>
<organism evidence="4 5">
    <name type="scientific">Hyaloscypha bicolor E</name>
    <dbReference type="NCBI Taxonomy" id="1095630"/>
    <lineage>
        <taxon>Eukaryota</taxon>
        <taxon>Fungi</taxon>
        <taxon>Dikarya</taxon>
        <taxon>Ascomycota</taxon>
        <taxon>Pezizomycotina</taxon>
        <taxon>Leotiomycetes</taxon>
        <taxon>Helotiales</taxon>
        <taxon>Hyaloscyphaceae</taxon>
        <taxon>Hyaloscypha</taxon>
        <taxon>Hyaloscypha bicolor</taxon>
    </lineage>
</organism>
<keyword evidence="1" id="KW-0833">Ubl conjugation pathway</keyword>
<keyword evidence="2" id="KW-0472">Membrane</keyword>
<evidence type="ECO:0000259" key="3">
    <source>
        <dbReference type="PROSITE" id="PS50127"/>
    </source>
</evidence>
<dbReference type="AlphaFoldDB" id="A0A2J6SR22"/>
<sequence>MANPKFNSKSPTIKRILREASELSNSPSADYQAAPASDADLFDWHFTIRGPPNSSFGKGIYHGRIVLPPTYPLRPPSFRFLTPSGRFEVNREICLSISGHHEETWQPAWGVRTALVALRAFMETDAKGQLGGLECPVKERERMAEASSLWRCASCGKSNVDIMKECAEAVKEKGEEKEVVVPSDLKMGWKDEMNSVETKHPAAEGRNIKILRSKEVEEAELAEGFVRTTGNDGPSDYPAARPAQGVTQPTGSATARVQPVITQRIQPQMAQRSNDGVPIWIDRMIAAICVLLVAMVLKVLLGF</sequence>
<evidence type="ECO:0000256" key="2">
    <source>
        <dbReference type="SAM" id="Phobius"/>
    </source>
</evidence>
<evidence type="ECO:0000313" key="5">
    <source>
        <dbReference type="Proteomes" id="UP000235371"/>
    </source>
</evidence>
<dbReference type="InterPro" id="IPR016135">
    <property type="entry name" value="UBQ-conjugating_enzyme/RWD"/>
</dbReference>
<accession>A0A2J6SR22</accession>
<reference evidence="4 5" key="1">
    <citation type="submission" date="2016-04" db="EMBL/GenBank/DDBJ databases">
        <title>A degradative enzymes factory behind the ericoid mycorrhizal symbiosis.</title>
        <authorList>
            <consortium name="DOE Joint Genome Institute"/>
            <person name="Martino E."/>
            <person name="Morin E."/>
            <person name="Grelet G."/>
            <person name="Kuo A."/>
            <person name="Kohler A."/>
            <person name="Daghino S."/>
            <person name="Barry K."/>
            <person name="Choi C."/>
            <person name="Cichocki N."/>
            <person name="Clum A."/>
            <person name="Copeland A."/>
            <person name="Hainaut M."/>
            <person name="Haridas S."/>
            <person name="Labutti K."/>
            <person name="Lindquist E."/>
            <person name="Lipzen A."/>
            <person name="Khouja H.-R."/>
            <person name="Murat C."/>
            <person name="Ohm R."/>
            <person name="Olson A."/>
            <person name="Spatafora J."/>
            <person name="Veneault-Fourrey C."/>
            <person name="Henrissat B."/>
            <person name="Grigoriev I."/>
            <person name="Martin F."/>
            <person name="Perotto S."/>
        </authorList>
    </citation>
    <scope>NUCLEOTIDE SEQUENCE [LARGE SCALE GENOMIC DNA]</scope>
    <source>
        <strain evidence="4 5">E</strain>
    </source>
</reference>
<proteinExistence type="predicted"/>
<dbReference type="PROSITE" id="PS50127">
    <property type="entry name" value="UBC_2"/>
    <property type="match status" value="1"/>
</dbReference>
<dbReference type="FunFam" id="3.10.110.10:FF:000093">
    <property type="entry name" value="Ubiquitin conjugating enzyme (UbcF), putative"/>
    <property type="match status" value="1"/>
</dbReference>
<dbReference type="InterPro" id="IPR000608">
    <property type="entry name" value="UBC"/>
</dbReference>
<protein>
    <submittedName>
        <fullName evidence="4">UBC-like protein</fullName>
    </submittedName>
</protein>
<dbReference type="GeneID" id="36585415"/>
<dbReference type="OrthoDB" id="1158011at2759"/>
<dbReference type="Gene3D" id="3.10.110.10">
    <property type="entry name" value="Ubiquitin Conjugating Enzyme"/>
    <property type="match status" value="1"/>
</dbReference>
<feature type="transmembrane region" description="Helical" evidence="2">
    <location>
        <begin position="280"/>
        <end position="301"/>
    </location>
</feature>
<evidence type="ECO:0000313" key="4">
    <source>
        <dbReference type="EMBL" id="PMD53228.1"/>
    </source>
</evidence>
<dbReference type="PANTHER" id="PTHR24067">
    <property type="entry name" value="UBIQUITIN-CONJUGATING ENZYME E2"/>
    <property type="match status" value="1"/>
</dbReference>
<dbReference type="RefSeq" id="XP_024730132.1">
    <property type="nucleotide sequence ID" value="XM_024877338.1"/>
</dbReference>
<dbReference type="STRING" id="1095630.A0A2J6SR22"/>
<feature type="domain" description="UBC core" evidence="3">
    <location>
        <begin position="11"/>
        <end position="172"/>
    </location>
</feature>
<dbReference type="InParanoid" id="A0A2J6SR22"/>
<keyword evidence="5" id="KW-1185">Reference proteome</keyword>
<dbReference type="Proteomes" id="UP000235371">
    <property type="component" value="Unassembled WGS sequence"/>
</dbReference>
<dbReference type="CDD" id="cd23799">
    <property type="entry name" value="UBCc_UBE2J"/>
    <property type="match status" value="1"/>
</dbReference>
<keyword evidence="2" id="KW-0812">Transmembrane</keyword>
<dbReference type="SUPFAM" id="SSF54495">
    <property type="entry name" value="UBC-like"/>
    <property type="match status" value="1"/>
</dbReference>
<dbReference type="InterPro" id="IPR050113">
    <property type="entry name" value="Ub_conjugating_enzyme"/>
</dbReference>
<dbReference type="Pfam" id="PF00179">
    <property type="entry name" value="UQ_con"/>
    <property type="match status" value="1"/>
</dbReference>
<dbReference type="EMBL" id="KZ613891">
    <property type="protein sequence ID" value="PMD53228.1"/>
    <property type="molecule type" value="Genomic_DNA"/>
</dbReference>
<evidence type="ECO:0000256" key="1">
    <source>
        <dbReference type="ARBA" id="ARBA00022786"/>
    </source>
</evidence>
<keyword evidence="2" id="KW-1133">Transmembrane helix</keyword>